<dbReference type="AlphaFoldDB" id="A0A4Q2UFK6"/>
<dbReference type="Proteomes" id="UP000290759">
    <property type="component" value="Unassembled WGS sequence"/>
</dbReference>
<accession>A0A4Q2UFK6</accession>
<dbReference type="PROSITE" id="PS50943">
    <property type="entry name" value="HTH_CROC1"/>
    <property type="match status" value="1"/>
</dbReference>
<dbReference type="RefSeq" id="WP_129222755.1">
    <property type="nucleotide sequence ID" value="NZ_QYBB01000001.1"/>
</dbReference>
<evidence type="ECO:0000259" key="1">
    <source>
        <dbReference type="PROSITE" id="PS50943"/>
    </source>
</evidence>
<gene>
    <name evidence="2" type="ORF">D3273_01190</name>
</gene>
<reference evidence="2 3" key="1">
    <citation type="submission" date="2018-12" db="EMBL/GenBank/DDBJ databases">
        <authorList>
            <person name="Grouzdev D.S."/>
            <person name="Krutkina M.S."/>
        </authorList>
    </citation>
    <scope>NUCLEOTIDE SEQUENCE [LARGE SCALE GENOMIC DNA]</scope>
    <source>
        <strain evidence="2 3">RmlP026</strain>
    </source>
</reference>
<evidence type="ECO:0000313" key="2">
    <source>
        <dbReference type="EMBL" id="RYC33896.1"/>
    </source>
</evidence>
<reference evidence="2 3" key="2">
    <citation type="submission" date="2019-02" db="EMBL/GenBank/DDBJ databases">
        <title>'Lichenibacterium ramalinii' gen. nov. sp. nov., 'Lichenibacterium minor' gen. nov. sp. nov.</title>
        <authorList>
            <person name="Pankratov T."/>
        </authorList>
    </citation>
    <scope>NUCLEOTIDE SEQUENCE [LARGE SCALE GENOMIC DNA]</scope>
    <source>
        <strain evidence="2 3">RmlP026</strain>
    </source>
</reference>
<dbReference type="GO" id="GO:0003677">
    <property type="term" value="F:DNA binding"/>
    <property type="evidence" value="ECO:0007669"/>
    <property type="project" value="InterPro"/>
</dbReference>
<organism evidence="2 3">
    <name type="scientific">Lichenibacterium minor</name>
    <dbReference type="NCBI Taxonomy" id="2316528"/>
    <lineage>
        <taxon>Bacteria</taxon>
        <taxon>Pseudomonadati</taxon>
        <taxon>Pseudomonadota</taxon>
        <taxon>Alphaproteobacteria</taxon>
        <taxon>Hyphomicrobiales</taxon>
        <taxon>Lichenihabitantaceae</taxon>
        <taxon>Lichenibacterium</taxon>
    </lineage>
</organism>
<keyword evidence="3" id="KW-1185">Reference proteome</keyword>
<dbReference type="OrthoDB" id="3782725at2"/>
<protein>
    <submittedName>
        <fullName evidence="2">XRE family transcriptional regulator</fullName>
    </submittedName>
</protein>
<dbReference type="SUPFAM" id="SSF47413">
    <property type="entry name" value="lambda repressor-like DNA-binding domains"/>
    <property type="match status" value="1"/>
</dbReference>
<sequence length="88" mass="9175">MTTTPPILTPEQSRAARGWLDWGQAELAAAANVSLSTVRDFEKGRRVPISNNLGAMRAALEGQGIAFVEGETTLGVTGPKPGAGRDSP</sequence>
<dbReference type="EMBL" id="QYBB01000001">
    <property type="protein sequence ID" value="RYC33896.1"/>
    <property type="molecule type" value="Genomic_DNA"/>
</dbReference>
<feature type="domain" description="HTH cro/C1-type" evidence="1">
    <location>
        <begin position="24"/>
        <end position="67"/>
    </location>
</feature>
<dbReference type="CDD" id="cd00093">
    <property type="entry name" value="HTH_XRE"/>
    <property type="match status" value="1"/>
</dbReference>
<comment type="caution">
    <text evidence="2">The sequence shown here is derived from an EMBL/GenBank/DDBJ whole genome shotgun (WGS) entry which is preliminary data.</text>
</comment>
<proteinExistence type="predicted"/>
<dbReference type="Pfam" id="PF01381">
    <property type="entry name" value="HTH_3"/>
    <property type="match status" value="1"/>
</dbReference>
<name>A0A4Q2UFK6_9HYPH</name>
<evidence type="ECO:0000313" key="3">
    <source>
        <dbReference type="Proteomes" id="UP000290759"/>
    </source>
</evidence>
<dbReference type="InterPro" id="IPR010982">
    <property type="entry name" value="Lambda_DNA-bd_dom_sf"/>
</dbReference>
<dbReference type="InterPro" id="IPR001387">
    <property type="entry name" value="Cro/C1-type_HTH"/>
</dbReference>
<dbReference type="Gene3D" id="1.10.260.40">
    <property type="entry name" value="lambda repressor-like DNA-binding domains"/>
    <property type="match status" value="1"/>
</dbReference>